<sequence>MLVDGDSDGSRKLVFEQDFQSPERLFKVSFAAARVMRLRSGTVDRNLKTVAASC</sequence>
<gene>
    <name evidence="1" type="ORF">SDC9_171348</name>
</gene>
<accession>A0A645GBD7</accession>
<reference evidence="1" key="1">
    <citation type="submission" date="2019-08" db="EMBL/GenBank/DDBJ databases">
        <authorList>
            <person name="Kucharzyk K."/>
            <person name="Murdoch R.W."/>
            <person name="Higgins S."/>
            <person name="Loffler F."/>
        </authorList>
    </citation>
    <scope>NUCLEOTIDE SEQUENCE</scope>
</reference>
<organism evidence="1">
    <name type="scientific">bioreactor metagenome</name>
    <dbReference type="NCBI Taxonomy" id="1076179"/>
    <lineage>
        <taxon>unclassified sequences</taxon>
        <taxon>metagenomes</taxon>
        <taxon>ecological metagenomes</taxon>
    </lineage>
</organism>
<evidence type="ECO:0000313" key="1">
    <source>
        <dbReference type="EMBL" id="MPN23955.1"/>
    </source>
</evidence>
<comment type="caution">
    <text evidence="1">The sequence shown here is derived from an EMBL/GenBank/DDBJ whole genome shotgun (WGS) entry which is preliminary data.</text>
</comment>
<dbReference type="EMBL" id="VSSQ01072609">
    <property type="protein sequence ID" value="MPN23955.1"/>
    <property type="molecule type" value="Genomic_DNA"/>
</dbReference>
<protein>
    <submittedName>
        <fullName evidence="1">Uncharacterized protein</fullName>
    </submittedName>
</protein>
<dbReference type="AlphaFoldDB" id="A0A645GBD7"/>
<proteinExistence type="predicted"/>
<name>A0A645GBD7_9ZZZZ</name>